<gene>
    <name evidence="2" type="ORF">GCM10017567_23400</name>
</gene>
<evidence type="ECO:0000313" key="3">
    <source>
        <dbReference type="Proteomes" id="UP000649955"/>
    </source>
</evidence>
<dbReference type="Pfam" id="PF13576">
    <property type="entry name" value="Pentapeptide_3"/>
    <property type="match status" value="1"/>
</dbReference>
<organism evidence="2 3">
    <name type="scientific">Amycolatopsis bullii</name>
    <dbReference type="NCBI Taxonomy" id="941987"/>
    <lineage>
        <taxon>Bacteria</taxon>
        <taxon>Bacillati</taxon>
        <taxon>Actinomycetota</taxon>
        <taxon>Actinomycetes</taxon>
        <taxon>Pseudonocardiales</taxon>
        <taxon>Pseudonocardiaceae</taxon>
        <taxon>Amycolatopsis</taxon>
    </lineage>
</organism>
<comment type="caution">
    <text evidence="2">The sequence shown here is derived from an EMBL/GenBank/DDBJ whole genome shotgun (WGS) entry which is preliminary data.</text>
</comment>
<evidence type="ECO:0000313" key="2">
    <source>
        <dbReference type="EMBL" id="GHG06496.1"/>
    </source>
</evidence>
<dbReference type="SUPFAM" id="SSF141571">
    <property type="entry name" value="Pentapeptide repeat-like"/>
    <property type="match status" value="1"/>
</dbReference>
<evidence type="ECO:0008006" key="4">
    <source>
        <dbReference type="Google" id="ProtNLM"/>
    </source>
</evidence>
<protein>
    <recommendedName>
        <fullName evidence="4">Secreted protein</fullName>
    </recommendedName>
</protein>
<dbReference type="Gene3D" id="2.160.20.80">
    <property type="entry name" value="E3 ubiquitin-protein ligase SopA"/>
    <property type="match status" value="1"/>
</dbReference>
<dbReference type="Proteomes" id="UP000649955">
    <property type="component" value="Unassembled WGS sequence"/>
</dbReference>
<evidence type="ECO:0000256" key="1">
    <source>
        <dbReference type="SAM" id="MobiDB-lite"/>
    </source>
</evidence>
<dbReference type="RefSeq" id="WP_191309213.1">
    <property type="nucleotide sequence ID" value="NZ_BNAW01000007.1"/>
</dbReference>
<name>A0ABQ3K9V6_9PSEU</name>
<feature type="region of interest" description="Disordered" evidence="1">
    <location>
        <begin position="181"/>
        <end position="200"/>
    </location>
</feature>
<reference evidence="3" key="1">
    <citation type="journal article" date="2019" name="Int. J. Syst. Evol. Microbiol.">
        <title>The Global Catalogue of Microorganisms (GCM) 10K type strain sequencing project: providing services to taxonomists for standard genome sequencing and annotation.</title>
        <authorList>
            <consortium name="The Broad Institute Genomics Platform"/>
            <consortium name="The Broad Institute Genome Sequencing Center for Infectious Disease"/>
            <person name="Wu L."/>
            <person name="Ma J."/>
        </authorList>
    </citation>
    <scope>NUCLEOTIDE SEQUENCE [LARGE SCALE GENOMIC DNA]</scope>
    <source>
        <strain evidence="3">CGMCC 4.7680</strain>
    </source>
</reference>
<accession>A0ABQ3K9V6</accession>
<dbReference type="InterPro" id="IPR001646">
    <property type="entry name" value="5peptide_repeat"/>
</dbReference>
<dbReference type="EMBL" id="BNAW01000007">
    <property type="protein sequence ID" value="GHG06496.1"/>
    <property type="molecule type" value="Genomic_DNA"/>
</dbReference>
<sequence length="200" mass="22098">MSTVTPFAVLALIGAASGSVTAWLLLRRDRPAEVLTPSAPPEPVPDEVAAQLLADEHTIRLAELASFAEQADGDPERRQECVHAIAARFDDDWPDPVAWQAELWQLLRPHLHRESPRFWPGMDLDLDDVVLYAVDLRGCEVRKASFVEASFAGPVDFTGATVTEYDFTGAHVRIDVAGSWPPGWAPGEPEPQPWVELRKQ</sequence>
<proteinExistence type="predicted"/>
<keyword evidence="3" id="KW-1185">Reference proteome</keyword>